<dbReference type="InterPro" id="IPR036388">
    <property type="entry name" value="WH-like_DNA-bd_sf"/>
</dbReference>
<protein>
    <submittedName>
        <fullName evidence="6">LysR family transcriptional regulator</fullName>
    </submittedName>
</protein>
<comment type="caution">
    <text evidence="6">The sequence shown here is derived from an EMBL/GenBank/DDBJ whole genome shotgun (WGS) entry which is preliminary data.</text>
</comment>
<dbReference type="InterPro" id="IPR000847">
    <property type="entry name" value="LysR_HTH_N"/>
</dbReference>
<dbReference type="Proteomes" id="UP001501166">
    <property type="component" value="Unassembled WGS sequence"/>
</dbReference>
<name>A0ABN0X984_9LACT</name>
<dbReference type="PROSITE" id="PS50931">
    <property type="entry name" value="HTH_LYSR"/>
    <property type="match status" value="1"/>
</dbReference>
<dbReference type="PANTHER" id="PTHR30419:SF8">
    <property type="entry name" value="NITROGEN ASSIMILATION TRANSCRIPTIONAL ACTIVATOR-RELATED"/>
    <property type="match status" value="1"/>
</dbReference>
<dbReference type="InterPro" id="IPR005119">
    <property type="entry name" value="LysR_subst-bd"/>
</dbReference>
<feature type="domain" description="HTH lysR-type" evidence="5">
    <location>
        <begin position="7"/>
        <end position="64"/>
    </location>
</feature>
<dbReference type="Pfam" id="PF03466">
    <property type="entry name" value="LysR_substrate"/>
    <property type="match status" value="1"/>
</dbReference>
<dbReference type="InterPro" id="IPR050950">
    <property type="entry name" value="HTH-type_LysR_regulators"/>
</dbReference>
<dbReference type="SUPFAM" id="SSF46785">
    <property type="entry name" value="Winged helix' DNA-binding domain"/>
    <property type="match status" value="1"/>
</dbReference>
<dbReference type="Pfam" id="PF00126">
    <property type="entry name" value="HTH_1"/>
    <property type="match status" value="1"/>
</dbReference>
<evidence type="ECO:0000256" key="3">
    <source>
        <dbReference type="ARBA" id="ARBA00023125"/>
    </source>
</evidence>
<evidence type="ECO:0000256" key="1">
    <source>
        <dbReference type="ARBA" id="ARBA00009437"/>
    </source>
</evidence>
<proteinExistence type="inferred from homology"/>
<evidence type="ECO:0000313" key="6">
    <source>
        <dbReference type="EMBL" id="GAA0358433.1"/>
    </source>
</evidence>
<gene>
    <name evidence="6" type="ORF">GCM10008932_08920</name>
</gene>
<dbReference type="Gene3D" id="1.10.10.10">
    <property type="entry name" value="Winged helix-like DNA-binding domain superfamily/Winged helix DNA-binding domain"/>
    <property type="match status" value="1"/>
</dbReference>
<dbReference type="PANTHER" id="PTHR30419">
    <property type="entry name" value="HTH-TYPE TRANSCRIPTIONAL REGULATOR YBHD"/>
    <property type="match status" value="1"/>
</dbReference>
<reference evidence="6 7" key="1">
    <citation type="journal article" date="2019" name="Int. J. Syst. Evol. Microbiol.">
        <title>The Global Catalogue of Microorganisms (GCM) 10K type strain sequencing project: providing services to taxonomists for standard genome sequencing and annotation.</title>
        <authorList>
            <consortium name="The Broad Institute Genomics Platform"/>
            <consortium name="The Broad Institute Genome Sequencing Center for Infectious Disease"/>
            <person name="Wu L."/>
            <person name="Ma J."/>
        </authorList>
    </citation>
    <scope>NUCLEOTIDE SEQUENCE [LARGE SCALE GENOMIC DNA]</scope>
    <source>
        <strain evidence="6 7">JCM 12662</strain>
    </source>
</reference>
<dbReference type="EMBL" id="BAAACW010000055">
    <property type="protein sequence ID" value="GAA0358433.1"/>
    <property type="molecule type" value="Genomic_DNA"/>
</dbReference>
<accession>A0ABN0X984</accession>
<dbReference type="CDD" id="cd05466">
    <property type="entry name" value="PBP2_LTTR_substrate"/>
    <property type="match status" value="1"/>
</dbReference>
<comment type="similarity">
    <text evidence="1">Belongs to the LysR transcriptional regulatory family.</text>
</comment>
<dbReference type="SUPFAM" id="SSF53850">
    <property type="entry name" value="Periplasmic binding protein-like II"/>
    <property type="match status" value="1"/>
</dbReference>
<dbReference type="PRINTS" id="PR00039">
    <property type="entry name" value="HTHLYSR"/>
</dbReference>
<keyword evidence="3" id="KW-0238">DNA-binding</keyword>
<organism evidence="6 7">
    <name type="scientific">Alkalibacterium iburiense</name>
    <dbReference type="NCBI Taxonomy" id="290589"/>
    <lineage>
        <taxon>Bacteria</taxon>
        <taxon>Bacillati</taxon>
        <taxon>Bacillota</taxon>
        <taxon>Bacilli</taxon>
        <taxon>Lactobacillales</taxon>
        <taxon>Carnobacteriaceae</taxon>
        <taxon>Alkalibacterium</taxon>
    </lineage>
</organism>
<keyword evidence="4" id="KW-0804">Transcription</keyword>
<evidence type="ECO:0000313" key="7">
    <source>
        <dbReference type="Proteomes" id="UP001501166"/>
    </source>
</evidence>
<keyword evidence="2" id="KW-0805">Transcription regulation</keyword>
<dbReference type="InterPro" id="IPR036390">
    <property type="entry name" value="WH_DNA-bd_sf"/>
</dbReference>
<evidence type="ECO:0000256" key="2">
    <source>
        <dbReference type="ARBA" id="ARBA00023015"/>
    </source>
</evidence>
<evidence type="ECO:0000259" key="5">
    <source>
        <dbReference type="PROSITE" id="PS50931"/>
    </source>
</evidence>
<dbReference type="Gene3D" id="3.40.190.290">
    <property type="match status" value="1"/>
</dbReference>
<keyword evidence="7" id="KW-1185">Reference proteome</keyword>
<evidence type="ECO:0000256" key="4">
    <source>
        <dbReference type="ARBA" id="ARBA00023163"/>
    </source>
</evidence>
<sequence length="301" mass="34501">MNGVVKIDIKQLKYFIEIANTRNMSQAARNLFVTQPTLSFTIKKLEAELNTELFDTHDKTFRLTRSGKLLYKKGGEIVKEFDELVNKIQKMKSDSKETIRLGLTILFAVQYMQQISNFIATHQNVELVIIQNGSRKIQAMLAENELDIGLVSFPNTQSQCLTIEPLNTSTKGYNVHVVLPENNPLSNKKELRFEDLKGQRFSTLSEHFMLGQMLFERSRHLGFEPDIAMVHDDLQVLLYSLQKLDSICLLPIEYKQIGALDGLKWVPLKDKHDYFPIGIALKRGTTPTKAVNDLMREIKKN</sequence>